<dbReference type="PANTHER" id="PTHR43490:SF99">
    <property type="entry name" value="SHORT-CHAIN DEHYDROGENASE_REDUCTASE"/>
    <property type="match status" value="1"/>
</dbReference>
<dbReference type="PANTHER" id="PTHR43490">
    <property type="entry name" value="(+)-NEOMENTHOL DEHYDROGENASE"/>
    <property type="match status" value="1"/>
</dbReference>
<sequence length="294" mass="31980">MTSPSTPRSVVVTGANKGIGYEAVKQLSQKLPNATIYLTARTQANGDAAVQKMKQEVSSHDFSNVRVLLLEIVDPESVKQAVASVKEQSGTLDVLLHNSGISGIDGDYGHPEVFNVNVRGARASIEAFSTILTKGSGKVIVVSSEVGAWQTASLPKELQSKLLDAPNTSWDRVDAWIDDWLRLKQGKDGVKEAWNPVDQLVNSGYSVSKALLNAYLRHFALNDNAPKLAVVCPGYCATDLNNNSGYRSAAEGGESVIWPIFNEFEHGKFYQDGKQKPYDYAIPADFLNNLKPPQ</sequence>
<dbReference type="SUPFAM" id="SSF51735">
    <property type="entry name" value="NAD(P)-binding Rossmann-fold domains"/>
    <property type="match status" value="1"/>
</dbReference>
<keyword evidence="3" id="KW-0560">Oxidoreductase</keyword>
<evidence type="ECO:0000256" key="1">
    <source>
        <dbReference type="ARBA" id="ARBA00006484"/>
    </source>
</evidence>
<dbReference type="Proteomes" id="UP000014071">
    <property type="component" value="Unassembled WGS sequence"/>
</dbReference>
<dbReference type="OrthoDB" id="1933717at2759"/>
<gene>
    <name evidence="4" type="ORF">PHSY_004137</name>
</gene>
<dbReference type="Gene3D" id="3.40.50.720">
    <property type="entry name" value="NAD(P)-binding Rossmann-like Domain"/>
    <property type="match status" value="1"/>
</dbReference>
<dbReference type="AlphaFoldDB" id="R9P5B7"/>
<protein>
    <submittedName>
        <fullName evidence="4">Short-chain dehydrogenase</fullName>
    </submittedName>
</protein>
<evidence type="ECO:0000256" key="2">
    <source>
        <dbReference type="ARBA" id="ARBA00022857"/>
    </source>
</evidence>
<dbReference type="InterPro" id="IPR002347">
    <property type="entry name" value="SDR_fam"/>
</dbReference>
<accession>R9P5B7</accession>
<dbReference type="PRINTS" id="PR00081">
    <property type="entry name" value="GDHRDH"/>
</dbReference>
<comment type="similarity">
    <text evidence="1">Belongs to the short-chain dehydrogenases/reductases (SDR) family.</text>
</comment>
<evidence type="ECO:0000313" key="5">
    <source>
        <dbReference type="Proteomes" id="UP000014071"/>
    </source>
</evidence>
<organism evidence="4 5">
    <name type="scientific">Pseudozyma hubeiensis (strain SY62)</name>
    <name type="common">Yeast</name>
    <dbReference type="NCBI Taxonomy" id="1305764"/>
    <lineage>
        <taxon>Eukaryota</taxon>
        <taxon>Fungi</taxon>
        <taxon>Dikarya</taxon>
        <taxon>Basidiomycota</taxon>
        <taxon>Ustilaginomycotina</taxon>
        <taxon>Ustilaginomycetes</taxon>
        <taxon>Ustilaginales</taxon>
        <taxon>Ustilaginaceae</taxon>
        <taxon>Pseudozyma</taxon>
    </lineage>
</organism>
<dbReference type="eggNOG" id="KOG1208">
    <property type="taxonomic scope" value="Eukaryota"/>
</dbReference>
<evidence type="ECO:0000313" key="4">
    <source>
        <dbReference type="EMBL" id="GAC96556.1"/>
    </source>
</evidence>
<evidence type="ECO:0000256" key="3">
    <source>
        <dbReference type="ARBA" id="ARBA00023002"/>
    </source>
</evidence>
<dbReference type="Pfam" id="PF00106">
    <property type="entry name" value="adh_short"/>
    <property type="match status" value="1"/>
</dbReference>
<dbReference type="RefSeq" id="XP_012190143.1">
    <property type="nucleotide sequence ID" value="XM_012334753.1"/>
</dbReference>
<proteinExistence type="inferred from homology"/>
<dbReference type="HOGENOM" id="CLU_947065_0_0_1"/>
<name>R9P5B7_PSEHS</name>
<dbReference type="STRING" id="1305764.R9P5B7"/>
<dbReference type="GO" id="GO:0016491">
    <property type="term" value="F:oxidoreductase activity"/>
    <property type="evidence" value="ECO:0007669"/>
    <property type="project" value="UniProtKB-KW"/>
</dbReference>
<dbReference type="EMBL" id="DF238802">
    <property type="protein sequence ID" value="GAC96556.1"/>
    <property type="molecule type" value="Genomic_DNA"/>
</dbReference>
<dbReference type="InterPro" id="IPR036291">
    <property type="entry name" value="NAD(P)-bd_dom_sf"/>
</dbReference>
<keyword evidence="5" id="KW-1185">Reference proteome</keyword>
<dbReference type="GO" id="GO:0016020">
    <property type="term" value="C:membrane"/>
    <property type="evidence" value="ECO:0007669"/>
    <property type="project" value="TreeGrafter"/>
</dbReference>
<dbReference type="GeneID" id="24109422"/>
<keyword evidence="2" id="KW-0521">NADP</keyword>
<reference evidence="5" key="1">
    <citation type="journal article" date="2013" name="Genome Announc.">
        <title>Draft genome sequence of the basidiomycetous yeast-like fungus Pseudozyma hubeiensis SY62, which produces an abundant amount of the biosurfactant mannosylerythritol lipids.</title>
        <authorList>
            <person name="Konishi M."/>
            <person name="Hatada Y."/>
            <person name="Horiuchi J."/>
        </authorList>
    </citation>
    <scope>NUCLEOTIDE SEQUENCE [LARGE SCALE GENOMIC DNA]</scope>
    <source>
        <strain evidence="5">SY62</strain>
    </source>
</reference>